<dbReference type="EMBL" id="JACIDM010000002">
    <property type="protein sequence ID" value="MBB4082830.1"/>
    <property type="molecule type" value="Genomic_DNA"/>
</dbReference>
<reference evidence="2 3" key="1">
    <citation type="submission" date="2020-08" db="EMBL/GenBank/DDBJ databases">
        <title>Genomic Encyclopedia of Type Strains, Phase IV (KMG-IV): sequencing the most valuable type-strain genomes for metagenomic binning, comparative biology and taxonomic classification.</title>
        <authorList>
            <person name="Goeker M."/>
        </authorList>
    </citation>
    <scope>NUCLEOTIDE SEQUENCE [LARGE SCALE GENOMIC DNA]</scope>
    <source>
        <strain evidence="2 3">DSM 23960</strain>
    </source>
</reference>
<gene>
    <name evidence="2" type="ORF">GGR12_001696</name>
</gene>
<feature type="region of interest" description="Disordered" evidence="1">
    <location>
        <begin position="22"/>
        <end position="44"/>
    </location>
</feature>
<sequence length="270" mass="28032">MRKLPYFAWLIAALIPASCDRPAEPASPGTVEAAPPAPATPTPDVVPQRLGRADLLAAVEQAASDYAAGKARDGADPLTGRAFVLDLAFGCNGPTPADAATDGLPGWSWGRDRKAIEISLAPAAWTDSPLVGGASGDGWEAVEGFWIARPWMRADGCPGAAVEAPAAPTIGSPQTVGLAAVFEADGSRLGRRNGRAYRHTIRPVEAATVSATEGYRLRLEGRFASFADGGAVRCQAASTARRPVCVAAAQLDRVAFTTASGEILSEWRPD</sequence>
<organism evidence="2 3">
    <name type="scientific">Brevundimonas lenta</name>
    <dbReference type="NCBI Taxonomy" id="424796"/>
    <lineage>
        <taxon>Bacteria</taxon>
        <taxon>Pseudomonadati</taxon>
        <taxon>Pseudomonadota</taxon>
        <taxon>Alphaproteobacteria</taxon>
        <taxon>Caulobacterales</taxon>
        <taxon>Caulobacteraceae</taxon>
        <taxon>Brevundimonas</taxon>
    </lineage>
</organism>
<keyword evidence="3" id="KW-1185">Reference proteome</keyword>
<comment type="caution">
    <text evidence="2">The sequence shown here is derived from an EMBL/GenBank/DDBJ whole genome shotgun (WGS) entry which is preliminary data.</text>
</comment>
<accession>A0A7W6NNX8</accession>
<name>A0A7W6NNX8_9CAUL</name>
<dbReference type="AlphaFoldDB" id="A0A7W6NNX8"/>
<evidence type="ECO:0000313" key="3">
    <source>
        <dbReference type="Proteomes" id="UP000529946"/>
    </source>
</evidence>
<dbReference type="Proteomes" id="UP000529946">
    <property type="component" value="Unassembled WGS sequence"/>
</dbReference>
<evidence type="ECO:0000313" key="2">
    <source>
        <dbReference type="EMBL" id="MBB4082830.1"/>
    </source>
</evidence>
<proteinExistence type="predicted"/>
<protein>
    <submittedName>
        <fullName evidence="2">Uncharacterized protein</fullName>
    </submittedName>
</protein>
<evidence type="ECO:0000256" key="1">
    <source>
        <dbReference type="SAM" id="MobiDB-lite"/>
    </source>
</evidence>